<evidence type="ECO:0000313" key="4">
    <source>
        <dbReference type="Proteomes" id="UP000596661"/>
    </source>
</evidence>
<name>A0A803QEQ5_CANSA</name>
<keyword evidence="4" id="KW-1185">Reference proteome</keyword>
<dbReference type="Gramene" id="evm.model.09.1525">
    <property type="protein sequence ID" value="cds.evm.model.09.1525"/>
    <property type="gene ID" value="evm.TU.09.1525"/>
</dbReference>
<keyword evidence="1" id="KW-1133">Transmembrane helix</keyword>
<dbReference type="PANTHER" id="PTHR12956">
    <property type="entry name" value="ALKALINE CERAMIDASE-RELATED"/>
    <property type="match status" value="1"/>
</dbReference>
<feature type="transmembrane region" description="Helical" evidence="1">
    <location>
        <begin position="225"/>
        <end position="246"/>
    </location>
</feature>
<reference evidence="3" key="1">
    <citation type="submission" date="2018-11" db="EMBL/GenBank/DDBJ databases">
        <authorList>
            <person name="Grassa J C."/>
        </authorList>
    </citation>
    <scope>NUCLEOTIDE SEQUENCE [LARGE SCALE GENOMIC DNA]</scope>
</reference>
<dbReference type="AlphaFoldDB" id="A0A803QEQ5"/>
<accession>A0A803QEQ5</accession>
<evidence type="ECO:0000313" key="3">
    <source>
        <dbReference type="EnsemblPlants" id="cds.evm.model.09.1525"/>
    </source>
</evidence>
<organism evidence="3 4">
    <name type="scientific">Cannabis sativa</name>
    <name type="common">Hemp</name>
    <name type="synonym">Marijuana</name>
    <dbReference type="NCBI Taxonomy" id="3483"/>
    <lineage>
        <taxon>Eukaryota</taxon>
        <taxon>Viridiplantae</taxon>
        <taxon>Streptophyta</taxon>
        <taxon>Embryophyta</taxon>
        <taxon>Tracheophyta</taxon>
        <taxon>Spermatophyta</taxon>
        <taxon>Magnoliopsida</taxon>
        <taxon>eudicotyledons</taxon>
        <taxon>Gunneridae</taxon>
        <taxon>Pentapetalae</taxon>
        <taxon>rosids</taxon>
        <taxon>fabids</taxon>
        <taxon>Rosales</taxon>
        <taxon>Cannabaceae</taxon>
        <taxon>Cannabis</taxon>
    </lineage>
</organism>
<feature type="domain" description="TOD1/MUCI70 glycosyltransferase-like" evidence="2">
    <location>
        <begin position="373"/>
        <end position="667"/>
    </location>
</feature>
<proteinExistence type="predicted"/>
<dbReference type="InterPro" id="IPR048354">
    <property type="entry name" value="TOD1_MUCI70_glycTrfase_dom"/>
</dbReference>
<dbReference type="InterPro" id="IPR006852">
    <property type="entry name" value="TOD1_MUCI70"/>
</dbReference>
<dbReference type="OMA" id="SSYGQHK"/>
<dbReference type="Proteomes" id="UP000596661">
    <property type="component" value="Chromosome 9"/>
</dbReference>
<feature type="transmembrane region" description="Helical" evidence="1">
    <location>
        <begin position="20"/>
        <end position="43"/>
    </location>
</feature>
<sequence length="728" mass="84300">MATYPNFYDFFTTTSNYRVVARPMAILGGTYLAFAYLHSGGWWKERMPRVCKRSITLAALHGGEMALGRLKDYQEARTDAQNLDGAENTLQNLLFLNNNHDQLDFPSIQRVVAKFEMSGNEEKAVQLLKKKLDHIQEIKPLEAYEMEMLLVEMLIYKGNYMMAKRKKCLTKQNISDPRPPLYQAIICMALEPFKIEEAQEYWKDFIELRANFSVEPVFRESMEEIVATAVPLAILGGGAYLAFTYFNSGDWLWRRKKARIRERSVALAILQGGEFALQRLVDFEQARSNTTQTFAAIECLLDVLLERESSPFEPLHTPLFTYPSSYGQHKYAISTLRSTCSSPVFFSDYLNVLKEIQDLSTQDYSPISSLKYMQRKAETFGGKFSAQERFSYFDQSNVTKIPCGFFKDFPISDYDRNEMENCRGVVVVSAIFNDHDKIRQPKGLGSKTLDNVCFYMFIDDVTHKGLKYHKLVSENNNRIGAWRIVKVLSKDLYENPAMNGVIAKYLIHRLFPNVKFSIWVDAKLQLMVDPLLLIHGLVVSKNVDMAISKHPFYIHTMEEAMATLRWKKWWDVIGLRTQIETYCEFGLQPWSPNKLPYPSDVPDSALIIRKHGLKSNLFSCLMFNELEGFNPRDQLAFAFVRDQMRPKLEMNMFEVEVFEQIAVEYRHNIIKYHTSHHHDHDNSTILGGSQSHHFHTKSSKIINHSLDLINYGSNKCQKYLSKMWDESR</sequence>
<keyword evidence="1" id="KW-0812">Transmembrane</keyword>
<protein>
    <recommendedName>
        <fullName evidence="2">TOD1/MUCI70 glycosyltransferase-like domain-containing protein</fullName>
    </recommendedName>
</protein>
<dbReference type="PANTHER" id="PTHR12956:SF13">
    <property type="entry name" value="ALKALINE CERAMIDASE TOD1"/>
    <property type="match status" value="1"/>
</dbReference>
<reference evidence="3" key="2">
    <citation type="submission" date="2021-03" db="UniProtKB">
        <authorList>
            <consortium name="EnsemblPlants"/>
        </authorList>
    </citation>
    <scope>IDENTIFICATION</scope>
</reference>
<evidence type="ECO:0000256" key="1">
    <source>
        <dbReference type="SAM" id="Phobius"/>
    </source>
</evidence>
<keyword evidence="1" id="KW-0472">Membrane</keyword>
<dbReference type="Pfam" id="PF04765">
    <property type="entry name" value="TOD1_MUCI70"/>
    <property type="match status" value="1"/>
</dbReference>
<dbReference type="EnsemblPlants" id="evm.model.09.1525">
    <property type="protein sequence ID" value="cds.evm.model.09.1525"/>
    <property type="gene ID" value="evm.TU.09.1525"/>
</dbReference>
<dbReference type="EMBL" id="UZAU01000772">
    <property type="status" value="NOT_ANNOTATED_CDS"/>
    <property type="molecule type" value="Genomic_DNA"/>
</dbReference>
<evidence type="ECO:0000259" key="2">
    <source>
        <dbReference type="Pfam" id="PF04765"/>
    </source>
</evidence>